<accession>A0ABN6QI48</accession>
<evidence type="ECO:0008006" key="4">
    <source>
        <dbReference type="Google" id="ProtNLM"/>
    </source>
</evidence>
<protein>
    <recommendedName>
        <fullName evidence="4">DUF3347 domain-containing protein</fullName>
    </recommendedName>
</protein>
<dbReference type="Proteomes" id="UP001062263">
    <property type="component" value="Chromosome"/>
</dbReference>
<dbReference type="EMBL" id="AP025943">
    <property type="protein sequence ID" value="BDL44226.1"/>
    <property type="molecule type" value="Genomic_DNA"/>
</dbReference>
<proteinExistence type="predicted"/>
<feature type="signal peptide" evidence="1">
    <location>
        <begin position="1"/>
        <end position="29"/>
    </location>
</feature>
<feature type="chain" id="PRO_5047517852" description="DUF3347 domain-containing protein" evidence="1">
    <location>
        <begin position="30"/>
        <end position="202"/>
    </location>
</feature>
<evidence type="ECO:0000313" key="2">
    <source>
        <dbReference type="EMBL" id="BDL44226.1"/>
    </source>
</evidence>
<keyword evidence="1" id="KW-0732">Signal</keyword>
<keyword evidence="3" id="KW-1185">Reference proteome</keyword>
<name>A0ABN6QI48_9BACT</name>
<gene>
    <name evidence="2" type="ORF">Abiwalacus_18000</name>
</gene>
<sequence length="202" mass="23297">MNYMRGKWAVTSCLLWHFTGLPVFPLSVAQDVASPEMPNVDVETEAGRHMERDRAAICRFFMLMFLERNIQMAEVEDDHAVDLQTRLKHELNAIPGKALAECPEDFRLAMEKWKDACEKELAESGSVSDELRYMMAESMKLLMGKYMVDEALNTSIPRLLFPFNGEGQPDKKELLEYYKDLKEKIESGKVVIPVETERDENR</sequence>
<organism evidence="2 3">
    <name type="scientific">Akkermansia biwaensis</name>
    <dbReference type="NCBI Taxonomy" id="2946555"/>
    <lineage>
        <taxon>Bacteria</taxon>
        <taxon>Pseudomonadati</taxon>
        <taxon>Verrucomicrobiota</taxon>
        <taxon>Verrucomicrobiia</taxon>
        <taxon>Verrucomicrobiales</taxon>
        <taxon>Akkermansiaceae</taxon>
        <taxon>Akkermansia</taxon>
    </lineage>
</organism>
<evidence type="ECO:0000313" key="3">
    <source>
        <dbReference type="Proteomes" id="UP001062263"/>
    </source>
</evidence>
<reference evidence="2" key="1">
    <citation type="submission" date="2022-06" db="EMBL/GenBank/DDBJ databases">
        <title>Akkermansia biwalacus sp. nov., an anaerobic mucin-degrading bacterium isolated from human intestine.</title>
        <authorList>
            <person name="Kobayashi Y."/>
            <person name="Inoue S."/>
            <person name="Kawahara T."/>
            <person name="Kohda N."/>
        </authorList>
    </citation>
    <scope>NUCLEOTIDE SEQUENCE</scope>
    <source>
        <strain evidence="2">WON2089</strain>
    </source>
</reference>
<evidence type="ECO:0000256" key="1">
    <source>
        <dbReference type="SAM" id="SignalP"/>
    </source>
</evidence>